<reference evidence="2 3" key="1">
    <citation type="journal article" date="2024" name="G3 (Bethesda)">
        <title>Genome assembly of Hibiscus sabdariffa L. provides insights into metabolisms of medicinal natural products.</title>
        <authorList>
            <person name="Kim T."/>
        </authorList>
    </citation>
    <scope>NUCLEOTIDE SEQUENCE [LARGE SCALE GENOMIC DNA]</scope>
    <source>
        <strain evidence="2">TK-2024</strain>
        <tissue evidence="2">Old leaves</tissue>
    </source>
</reference>
<evidence type="ECO:0000256" key="1">
    <source>
        <dbReference type="SAM" id="SignalP"/>
    </source>
</evidence>
<comment type="caution">
    <text evidence="2">The sequence shown here is derived from an EMBL/GenBank/DDBJ whole genome shotgun (WGS) entry which is preliminary data.</text>
</comment>
<keyword evidence="1" id="KW-0732">Signal</keyword>
<feature type="signal peptide" evidence="1">
    <location>
        <begin position="1"/>
        <end position="19"/>
    </location>
</feature>
<name>A0ABR2DJV3_9ROSI</name>
<evidence type="ECO:0000313" key="2">
    <source>
        <dbReference type="EMBL" id="KAK8541705.1"/>
    </source>
</evidence>
<dbReference type="InterPro" id="IPR045272">
    <property type="entry name" value="ANXUR1/2-like"/>
</dbReference>
<feature type="chain" id="PRO_5047011026" description="Malectin-like domain-containing protein" evidence="1">
    <location>
        <begin position="20"/>
        <end position="147"/>
    </location>
</feature>
<dbReference type="Proteomes" id="UP001472677">
    <property type="component" value="Unassembled WGS sequence"/>
</dbReference>
<gene>
    <name evidence="2" type="ORF">V6N12_014332</name>
</gene>
<dbReference type="Gene3D" id="2.60.120.430">
    <property type="entry name" value="Galactose-binding lectin"/>
    <property type="match status" value="1"/>
</dbReference>
<proteinExistence type="predicted"/>
<dbReference type="PANTHER" id="PTHR34590">
    <property type="entry name" value="OS03G0124300 PROTEIN-RELATED"/>
    <property type="match status" value="1"/>
</dbReference>
<dbReference type="PANTHER" id="PTHR34590:SF5">
    <property type="entry name" value="OS04G0586500 PROTEIN"/>
    <property type="match status" value="1"/>
</dbReference>
<evidence type="ECO:0008006" key="4">
    <source>
        <dbReference type="Google" id="ProtNLM"/>
    </source>
</evidence>
<keyword evidence="3" id="KW-1185">Reference proteome</keyword>
<protein>
    <recommendedName>
        <fullName evidence="4">Malectin-like domain-containing protein</fullName>
    </recommendedName>
</protein>
<organism evidence="2 3">
    <name type="scientific">Hibiscus sabdariffa</name>
    <name type="common">roselle</name>
    <dbReference type="NCBI Taxonomy" id="183260"/>
    <lineage>
        <taxon>Eukaryota</taxon>
        <taxon>Viridiplantae</taxon>
        <taxon>Streptophyta</taxon>
        <taxon>Embryophyta</taxon>
        <taxon>Tracheophyta</taxon>
        <taxon>Spermatophyta</taxon>
        <taxon>Magnoliopsida</taxon>
        <taxon>eudicotyledons</taxon>
        <taxon>Gunneridae</taxon>
        <taxon>Pentapetalae</taxon>
        <taxon>rosids</taxon>
        <taxon>malvids</taxon>
        <taxon>Malvales</taxon>
        <taxon>Malvaceae</taxon>
        <taxon>Malvoideae</taxon>
        <taxon>Hibiscus</taxon>
    </lineage>
</organism>
<dbReference type="EMBL" id="JBBPBM010000024">
    <property type="protein sequence ID" value="KAK8541705.1"/>
    <property type="molecule type" value="Genomic_DNA"/>
</dbReference>
<evidence type="ECO:0000313" key="3">
    <source>
        <dbReference type="Proteomes" id="UP001472677"/>
    </source>
</evidence>
<sequence length="147" mass="16607">MLTFVVYLLILHLLISATAMGGESAAAYTSTDYILLSCGAPSSFSIPEDGRKWVTDEGSRFSSFNSDNTSFASKAYWQDQSVTQVPYMTARVFHDKFTYSFPVSAGLKFLRFYFYPVRYYTLALMQLLHSCQFSPMITYSSKISVPI</sequence>
<accession>A0ABR2DJV3</accession>